<sequence>MTPTLLGRWQTRLLLMGIVGGPITLLFCLGLFGNDSGAIYMSILVYITLFGLGWDGVYMTVQSYRWDQDWPAAFQWLGALWEGFFFLLIRVIFDLELPFTDVDAGFPVGWFLLHYSLVWVGIFIASQSFMRILFPRWRFQGGQWF</sequence>
<feature type="transmembrane region" description="Helical" evidence="1">
    <location>
        <begin position="12"/>
        <end position="32"/>
    </location>
</feature>
<dbReference type="Proteomes" id="UP000031561">
    <property type="component" value="Unassembled WGS sequence"/>
</dbReference>
<accession>A0ABD4T811</accession>
<evidence type="ECO:0000256" key="1">
    <source>
        <dbReference type="SAM" id="Phobius"/>
    </source>
</evidence>
<feature type="transmembrane region" description="Helical" evidence="1">
    <location>
        <begin position="38"/>
        <end position="61"/>
    </location>
</feature>
<organism evidence="2 3">
    <name type="scientific">Lyngbya confervoides BDU141951</name>
    <dbReference type="NCBI Taxonomy" id="1574623"/>
    <lineage>
        <taxon>Bacteria</taxon>
        <taxon>Bacillati</taxon>
        <taxon>Cyanobacteriota</taxon>
        <taxon>Cyanophyceae</taxon>
        <taxon>Oscillatoriophycideae</taxon>
        <taxon>Oscillatoriales</taxon>
        <taxon>Microcoleaceae</taxon>
        <taxon>Lyngbya</taxon>
    </lineage>
</organism>
<feature type="transmembrane region" description="Helical" evidence="1">
    <location>
        <begin position="73"/>
        <end position="93"/>
    </location>
</feature>
<protein>
    <submittedName>
        <fullName evidence="2">Uncharacterized protein</fullName>
    </submittedName>
</protein>
<proteinExistence type="predicted"/>
<keyword evidence="1" id="KW-1133">Transmembrane helix</keyword>
<evidence type="ECO:0000313" key="3">
    <source>
        <dbReference type="Proteomes" id="UP000031561"/>
    </source>
</evidence>
<evidence type="ECO:0000313" key="2">
    <source>
        <dbReference type="EMBL" id="MCM1984589.1"/>
    </source>
</evidence>
<keyword evidence="1" id="KW-0472">Membrane</keyword>
<dbReference type="EMBL" id="JTHE03000100">
    <property type="protein sequence ID" value="MCM1984589.1"/>
    <property type="molecule type" value="Genomic_DNA"/>
</dbReference>
<keyword evidence="1" id="KW-0812">Transmembrane</keyword>
<keyword evidence="3" id="KW-1185">Reference proteome</keyword>
<dbReference type="RefSeq" id="WP_166276576.1">
    <property type="nucleotide sequence ID" value="NZ_JTHE03000100.1"/>
</dbReference>
<dbReference type="AlphaFoldDB" id="A0ABD4T811"/>
<feature type="transmembrane region" description="Helical" evidence="1">
    <location>
        <begin position="113"/>
        <end position="134"/>
    </location>
</feature>
<gene>
    <name evidence="2" type="ORF">QQ91_0017330</name>
</gene>
<comment type="caution">
    <text evidence="2">The sequence shown here is derived from an EMBL/GenBank/DDBJ whole genome shotgun (WGS) entry which is preliminary data.</text>
</comment>
<reference evidence="2 3" key="1">
    <citation type="journal article" date="2015" name="Genome Announc.">
        <title>Draft Genome Sequence of Filamentous Marine Cyanobacterium Lyngbya confervoides Strain BDU141951.</title>
        <authorList>
            <person name="Chandrababunaidu M.M."/>
            <person name="Sen D."/>
            <person name="Tripathy S."/>
        </authorList>
    </citation>
    <scope>NUCLEOTIDE SEQUENCE [LARGE SCALE GENOMIC DNA]</scope>
    <source>
        <strain evidence="2 3">BDU141951</strain>
    </source>
</reference>
<name>A0ABD4T811_9CYAN</name>